<name>A0AAN8RM98_9PEZI</name>
<evidence type="ECO:0000256" key="1">
    <source>
        <dbReference type="ARBA" id="ARBA00022741"/>
    </source>
</evidence>
<evidence type="ECO:0000313" key="5">
    <source>
        <dbReference type="Proteomes" id="UP001313282"/>
    </source>
</evidence>
<dbReference type="Pfam" id="PF00012">
    <property type="entry name" value="HSP70"/>
    <property type="match status" value="1"/>
</dbReference>
<dbReference type="Proteomes" id="UP001313282">
    <property type="component" value="Unassembled WGS sequence"/>
</dbReference>
<dbReference type="PRINTS" id="PR00301">
    <property type="entry name" value="HEATSHOCK70"/>
</dbReference>
<feature type="region of interest" description="Disordered" evidence="3">
    <location>
        <begin position="1"/>
        <end position="43"/>
    </location>
</feature>
<dbReference type="Gene3D" id="3.30.420.40">
    <property type="match status" value="1"/>
</dbReference>
<evidence type="ECO:0000256" key="2">
    <source>
        <dbReference type="ARBA" id="ARBA00022840"/>
    </source>
</evidence>
<dbReference type="AlphaFoldDB" id="A0AAN8RM98"/>
<dbReference type="PANTHER" id="PTHR14187:SF5">
    <property type="entry name" value="HEAT SHOCK 70 KDA PROTEIN 12A"/>
    <property type="match status" value="1"/>
</dbReference>
<protein>
    <submittedName>
        <fullName evidence="4">Uncharacterized protein</fullName>
    </submittedName>
</protein>
<reference evidence="4 5" key="1">
    <citation type="submission" date="2019-10" db="EMBL/GenBank/DDBJ databases">
        <authorList>
            <person name="Palmer J.M."/>
        </authorList>
    </citation>
    <scope>NUCLEOTIDE SEQUENCE [LARGE SCALE GENOMIC DNA]</scope>
    <source>
        <strain evidence="4 5">TWF718</strain>
    </source>
</reference>
<evidence type="ECO:0000313" key="4">
    <source>
        <dbReference type="EMBL" id="KAK6339713.1"/>
    </source>
</evidence>
<keyword evidence="2" id="KW-0067">ATP-binding</keyword>
<dbReference type="GO" id="GO:0005524">
    <property type="term" value="F:ATP binding"/>
    <property type="evidence" value="ECO:0007669"/>
    <property type="project" value="UniProtKB-KW"/>
</dbReference>
<sequence>MPPFWKRKDSKAKQNLRLSYDPPDEKMNNVGSKSGVLPSTPDAEERPRLIVGIDFGTTYSGVSFAYIKSGKNPEDVEIRQIHNWPRSGNQGFHGRKVPSEIGLSRHNGGPVEDWGFQIPDDCDIFRWMKILLEPSGVSQSYLESPSVQETMLLLGRHGLTPVELVSRYLKLIWECAIKEIISQKTKPLFDNSEKTVVLSVPGGWSEQATQNTYDAAVAAFQGQGIDCKRNLKLINEPAAAAIYVLNKEKKEQLGLINKDDCIIVCDAGGGTADVVTYQIAEIDPHLVLKEKVAPKGSLCGSVYLDKGFEAILPLKLGMPRGGNRDEAVENARKILTKHFNEKLKIEFDEEDRSRVFSVPIYPEIRDPDQPENMTRKIKFSYDTIRTIFDPICCQIAGLIHDQIGGLRRLGLRDQLKGVILVGGLGRSKYLRSFLEKSLGVHNLRTIGEEEGLASVTKGAVLAEAIGIPSVFSIFVARHNIGIRTSTRLTDIPSENHKRIAEYRFIESTTGEDSVRTVTWVVMKGSEIRNNTTKDIGFSYRLTRSSFDSMDPDTSIPCELVLCDEETPPGYPVEGKVRKFVKVEFRVNKKYIKQSPLCKMLPKRGDTQSHYYEFAFKLAVKWGLSNLEFSFKIDGNVVVEQPSNVSYGEEGGIHY</sequence>
<dbReference type="PANTHER" id="PTHR14187">
    <property type="entry name" value="ALPHA KINASE/ELONGATION FACTOR 2 KINASE"/>
    <property type="match status" value="1"/>
</dbReference>
<dbReference type="EMBL" id="JAVHNR010000006">
    <property type="protein sequence ID" value="KAK6339713.1"/>
    <property type="molecule type" value="Genomic_DNA"/>
</dbReference>
<dbReference type="InterPro" id="IPR013126">
    <property type="entry name" value="Hsp_70_fam"/>
</dbReference>
<dbReference type="SUPFAM" id="SSF53067">
    <property type="entry name" value="Actin-like ATPase domain"/>
    <property type="match status" value="2"/>
</dbReference>
<dbReference type="GO" id="GO:0140662">
    <property type="term" value="F:ATP-dependent protein folding chaperone"/>
    <property type="evidence" value="ECO:0007669"/>
    <property type="project" value="InterPro"/>
</dbReference>
<keyword evidence="5" id="KW-1185">Reference proteome</keyword>
<gene>
    <name evidence="4" type="ORF">TWF718_009106</name>
</gene>
<evidence type="ECO:0000256" key="3">
    <source>
        <dbReference type="SAM" id="MobiDB-lite"/>
    </source>
</evidence>
<proteinExistence type="predicted"/>
<organism evidence="4 5">
    <name type="scientific">Orbilia javanica</name>
    <dbReference type="NCBI Taxonomy" id="47235"/>
    <lineage>
        <taxon>Eukaryota</taxon>
        <taxon>Fungi</taxon>
        <taxon>Dikarya</taxon>
        <taxon>Ascomycota</taxon>
        <taxon>Pezizomycotina</taxon>
        <taxon>Orbiliomycetes</taxon>
        <taxon>Orbiliales</taxon>
        <taxon>Orbiliaceae</taxon>
        <taxon>Orbilia</taxon>
    </lineage>
</organism>
<dbReference type="CDD" id="cd10170">
    <property type="entry name" value="ASKHA_NBD_HSP70"/>
    <property type="match status" value="1"/>
</dbReference>
<dbReference type="InterPro" id="IPR043129">
    <property type="entry name" value="ATPase_NBD"/>
</dbReference>
<accession>A0AAN8RM98</accession>
<keyword evidence="1" id="KW-0547">Nucleotide-binding</keyword>
<comment type="caution">
    <text evidence="4">The sequence shown here is derived from an EMBL/GenBank/DDBJ whole genome shotgun (WGS) entry which is preliminary data.</text>
</comment>